<proteinExistence type="predicted"/>
<dbReference type="EMBL" id="LAZR01002751">
    <property type="protein sequence ID" value="KKN26029.1"/>
    <property type="molecule type" value="Genomic_DNA"/>
</dbReference>
<comment type="caution">
    <text evidence="1">The sequence shown here is derived from an EMBL/GenBank/DDBJ whole genome shotgun (WGS) entry which is preliminary data.</text>
</comment>
<dbReference type="SUPFAM" id="SSF54060">
    <property type="entry name" value="His-Me finger endonucleases"/>
    <property type="match status" value="1"/>
</dbReference>
<evidence type="ECO:0000313" key="1">
    <source>
        <dbReference type="EMBL" id="KKN26029.1"/>
    </source>
</evidence>
<dbReference type="Gene3D" id="3.40.1800.10">
    <property type="entry name" value="His-Me finger endonucleases"/>
    <property type="match status" value="1"/>
</dbReference>
<dbReference type="InterPro" id="IPR004211">
    <property type="entry name" value="Endonuclease_7"/>
</dbReference>
<accession>A0A0F9P7E7</accession>
<dbReference type="Pfam" id="PF02945">
    <property type="entry name" value="Endonuclease_7"/>
    <property type="match status" value="1"/>
</dbReference>
<gene>
    <name evidence="1" type="ORF">LCGC14_0878740</name>
</gene>
<sequence>MLKYGVRKFIDGVYNPEYGKRQRKANAQYSKAYQARWNAANRDKRRIYEKRWRATKTPSELRKIWRENYRRWAKGHPEVRDQASRRRVLWAHGLTLESYERLLRKQRHRCAICRARHIEAPMRRLHVDHNHKTGQVRGLLCNKCNHLLGNSQESVEVLRKAAQYLQQHLLSAEVREP</sequence>
<name>A0A0F9P7E7_9ZZZZ</name>
<organism evidence="1">
    <name type="scientific">marine sediment metagenome</name>
    <dbReference type="NCBI Taxonomy" id="412755"/>
    <lineage>
        <taxon>unclassified sequences</taxon>
        <taxon>metagenomes</taxon>
        <taxon>ecological metagenomes</taxon>
    </lineage>
</organism>
<reference evidence="1" key="1">
    <citation type="journal article" date="2015" name="Nature">
        <title>Complex archaea that bridge the gap between prokaryotes and eukaryotes.</title>
        <authorList>
            <person name="Spang A."/>
            <person name="Saw J.H."/>
            <person name="Jorgensen S.L."/>
            <person name="Zaremba-Niedzwiedzka K."/>
            <person name="Martijn J."/>
            <person name="Lind A.E."/>
            <person name="van Eijk R."/>
            <person name="Schleper C."/>
            <person name="Guy L."/>
            <person name="Ettema T.J."/>
        </authorList>
    </citation>
    <scope>NUCLEOTIDE SEQUENCE</scope>
</reference>
<dbReference type="AlphaFoldDB" id="A0A0F9P7E7"/>
<evidence type="ECO:0008006" key="2">
    <source>
        <dbReference type="Google" id="ProtNLM"/>
    </source>
</evidence>
<protein>
    <recommendedName>
        <fullName evidence="2">Recombination endonuclease VII</fullName>
    </recommendedName>
</protein>
<dbReference type="InterPro" id="IPR038563">
    <property type="entry name" value="Endonuclease_7_sf"/>
</dbReference>
<dbReference type="InterPro" id="IPR044925">
    <property type="entry name" value="His-Me_finger_sf"/>
</dbReference>